<feature type="region of interest" description="Disordered" evidence="1">
    <location>
        <begin position="124"/>
        <end position="161"/>
    </location>
</feature>
<organism evidence="3 4">
    <name type="scientific">Euplotes crassus</name>
    <dbReference type="NCBI Taxonomy" id="5936"/>
    <lineage>
        <taxon>Eukaryota</taxon>
        <taxon>Sar</taxon>
        <taxon>Alveolata</taxon>
        <taxon>Ciliophora</taxon>
        <taxon>Intramacronucleata</taxon>
        <taxon>Spirotrichea</taxon>
        <taxon>Hypotrichia</taxon>
        <taxon>Euplotida</taxon>
        <taxon>Euplotidae</taxon>
        <taxon>Moneuplotes</taxon>
    </lineage>
</organism>
<keyword evidence="4" id="KW-1185">Reference proteome</keyword>
<sequence>MSSPLTKSPKSPKKSPRMKKDDYIPKFYKMEEVLELKDMHDQFKKSKGLSKIENNEDLYKLSMLASVKETHFNVHLHQSFRILREMKKIREELSEKGYRHKVQTYSRSYKGDFDPYQVGNTAKKSKIRHLKSHNSMTNRKNATNTQRALSKSNSYSERTVKKDPHKEFCNLGSFLTFYQKRMMTSNGSSNSVLKYEDKPDFELDFPAYCKAQSILGDDLKRKRRNLSSIQGFKKLDKSDTNLKSLLIQNSSRKLQKITKRIEGMMNNKRETIFDRQKDQELEVLLNQEINTLKSKHGIQIMSKKSKEIIEKKTQEDPNWRRKVMRSRISRLLISESDHKSRSKNSSFQTANDFFITNTSVKKGMLDRRTNCRTSFDQPIEDSSQRSITDKVFDAVKELKRKHKRFLKFSKRKKNKIGLKISPVKKLFQYLQIIIRIIQLRALLFTSLILIRFILYRYITNSIKQHFHDSCALH</sequence>
<accession>A0AAD1Y6R5</accession>
<reference evidence="3" key="1">
    <citation type="submission" date="2023-07" db="EMBL/GenBank/DDBJ databases">
        <authorList>
            <consortium name="AG Swart"/>
            <person name="Singh M."/>
            <person name="Singh A."/>
            <person name="Seah K."/>
            <person name="Emmerich C."/>
        </authorList>
    </citation>
    <scope>NUCLEOTIDE SEQUENCE</scope>
    <source>
        <strain evidence="3">DP1</strain>
    </source>
</reference>
<feature type="compositionally biased region" description="Polar residues" evidence="1">
    <location>
        <begin position="133"/>
        <end position="157"/>
    </location>
</feature>
<dbReference type="Proteomes" id="UP001295684">
    <property type="component" value="Unassembled WGS sequence"/>
</dbReference>
<keyword evidence="2" id="KW-1133">Transmembrane helix</keyword>
<proteinExistence type="predicted"/>
<keyword evidence="2" id="KW-0472">Membrane</keyword>
<feature type="region of interest" description="Disordered" evidence="1">
    <location>
        <begin position="1"/>
        <end position="22"/>
    </location>
</feature>
<evidence type="ECO:0000313" key="4">
    <source>
        <dbReference type="Proteomes" id="UP001295684"/>
    </source>
</evidence>
<gene>
    <name evidence="3" type="ORF">ECRASSUSDP1_LOCUS28043</name>
</gene>
<evidence type="ECO:0000313" key="3">
    <source>
        <dbReference type="EMBL" id="CAI2386426.1"/>
    </source>
</evidence>
<protein>
    <submittedName>
        <fullName evidence="3">Uncharacterized protein</fullName>
    </submittedName>
</protein>
<comment type="caution">
    <text evidence="3">The sequence shown here is derived from an EMBL/GenBank/DDBJ whole genome shotgun (WGS) entry which is preliminary data.</text>
</comment>
<keyword evidence="2" id="KW-0812">Transmembrane</keyword>
<evidence type="ECO:0000256" key="1">
    <source>
        <dbReference type="SAM" id="MobiDB-lite"/>
    </source>
</evidence>
<feature type="transmembrane region" description="Helical" evidence="2">
    <location>
        <begin position="432"/>
        <end position="454"/>
    </location>
</feature>
<dbReference type="AlphaFoldDB" id="A0AAD1Y6R5"/>
<name>A0AAD1Y6R5_EUPCR</name>
<evidence type="ECO:0000256" key="2">
    <source>
        <dbReference type="SAM" id="Phobius"/>
    </source>
</evidence>
<dbReference type="EMBL" id="CAMPGE010028935">
    <property type="protein sequence ID" value="CAI2386426.1"/>
    <property type="molecule type" value="Genomic_DNA"/>
</dbReference>